<dbReference type="AlphaFoldDB" id="A0AAP8MCP4"/>
<accession>A0AAP8MCP4</accession>
<dbReference type="PANTHER" id="PTHR30105">
    <property type="entry name" value="UNCHARACTERIZED YIBQ-RELATED"/>
    <property type="match status" value="1"/>
</dbReference>
<dbReference type="InterPro" id="IPR006837">
    <property type="entry name" value="Divergent_DAC"/>
</dbReference>
<dbReference type="EMBL" id="PKUR01000003">
    <property type="protein sequence ID" value="PLW85391.1"/>
    <property type="molecule type" value="Genomic_DNA"/>
</dbReference>
<reference evidence="2 3" key="1">
    <citation type="submission" date="2018-01" db="EMBL/GenBank/DDBJ databases">
        <title>The draft genome sequence of Halioglobus japonicus S1-36.</title>
        <authorList>
            <person name="Du Z.-J."/>
            <person name="Shi M.-J."/>
        </authorList>
    </citation>
    <scope>NUCLEOTIDE SEQUENCE [LARGE SCALE GENOMIC DNA]</scope>
    <source>
        <strain evidence="2 3">S1-36</strain>
    </source>
</reference>
<organism evidence="2 3">
    <name type="scientific">Halioglobus japonicus</name>
    <dbReference type="NCBI Taxonomy" id="930805"/>
    <lineage>
        <taxon>Bacteria</taxon>
        <taxon>Pseudomonadati</taxon>
        <taxon>Pseudomonadota</taxon>
        <taxon>Gammaproteobacteria</taxon>
        <taxon>Cellvibrionales</taxon>
        <taxon>Halieaceae</taxon>
        <taxon>Halioglobus</taxon>
    </lineage>
</organism>
<feature type="signal peptide" evidence="1">
    <location>
        <begin position="1"/>
        <end position="23"/>
    </location>
</feature>
<dbReference type="GO" id="GO:0005975">
    <property type="term" value="P:carbohydrate metabolic process"/>
    <property type="evidence" value="ECO:0007669"/>
    <property type="project" value="InterPro"/>
</dbReference>
<keyword evidence="1" id="KW-0732">Signal</keyword>
<dbReference type="SUPFAM" id="SSF88713">
    <property type="entry name" value="Glycoside hydrolase/deacetylase"/>
    <property type="match status" value="1"/>
</dbReference>
<evidence type="ECO:0000256" key="1">
    <source>
        <dbReference type="SAM" id="SignalP"/>
    </source>
</evidence>
<dbReference type="PANTHER" id="PTHR30105:SF2">
    <property type="entry name" value="DIVERGENT POLYSACCHARIDE DEACETYLASE SUPERFAMILY"/>
    <property type="match status" value="1"/>
</dbReference>
<dbReference type="Pfam" id="PF04748">
    <property type="entry name" value="Polysacc_deac_2"/>
    <property type="match status" value="1"/>
</dbReference>
<sequence length="331" mass="35298">MNPERLTTLLALLIALLALPGQAAPHWADACQSPPPTAFAASQPRATVVLIIDDIGHQWRNGMAMVELPGKVNLAVLPHTPHGRDLAEAGFAAGKEILLHAPMSNHRGMALGHGGLTPTLARDDFDRALTAAIEDIPHLRGVNNHMGSELTEMPLQMGWVMQTLLRRELYFVDSRTTSDSVAARTAAAYNVPHLSRTVFLDNERSAEAIGQHFEELVTLAEQRGLAVGIGHPYRETADFLQQAIPALACRGIALALVSEVLEEQGSRTALAADAKPATLPSEADFDPALGHIGLGFGHSVLTEVEDAGGEHGVGTAERNALHEVIEIPDAT</sequence>
<dbReference type="InterPro" id="IPR011330">
    <property type="entry name" value="Glyco_hydro/deAcase_b/a-brl"/>
</dbReference>
<dbReference type="CDD" id="cd10936">
    <property type="entry name" value="CE4_DAC2"/>
    <property type="match status" value="1"/>
</dbReference>
<comment type="caution">
    <text evidence="2">The sequence shown here is derived from an EMBL/GenBank/DDBJ whole genome shotgun (WGS) entry which is preliminary data.</text>
</comment>
<dbReference type="Proteomes" id="UP000235162">
    <property type="component" value="Unassembled WGS sequence"/>
</dbReference>
<protein>
    <submittedName>
        <fullName evidence="2">Divergent polysaccharide deacetylase family protein</fullName>
    </submittedName>
</protein>
<keyword evidence="3" id="KW-1185">Reference proteome</keyword>
<feature type="chain" id="PRO_5042989142" evidence="1">
    <location>
        <begin position="24"/>
        <end position="331"/>
    </location>
</feature>
<dbReference type="KEGG" id="hja:BST95_03655"/>
<proteinExistence type="predicted"/>
<dbReference type="Gene3D" id="3.20.20.370">
    <property type="entry name" value="Glycoside hydrolase/deacetylase"/>
    <property type="match status" value="1"/>
</dbReference>
<name>A0AAP8MCP4_9GAMM</name>
<evidence type="ECO:0000313" key="2">
    <source>
        <dbReference type="EMBL" id="PLW85391.1"/>
    </source>
</evidence>
<evidence type="ECO:0000313" key="3">
    <source>
        <dbReference type="Proteomes" id="UP000235162"/>
    </source>
</evidence>
<gene>
    <name evidence="2" type="ORF">C0029_12220</name>
</gene>